<sequence>MFSGDDISTEFLPREQKQEHSSERDIEDKFLDKAAKVFYCSLQKLQCDFKETQQGPAKHSVEAAQSFLEYCCFQALAQLTQDSNFLHDSDFRHFTFDFMVAWETPLANDEDNKVECKKTPANDEAEEDVSLFFSDLMPFLVEVENTVGVEAFARIAPCIPIIADAICVYPQFETLTASTSGRLPFPVYDKYIEALETSLCNMKKKNERSFLKELPMSEEEHVMEIDGTSQMVIQHIGSKSLTGRLTLTDHCLYFEPSSLVSHKDAIKYDLSLPIDHRVSTELAGPWGSRMFDKAINYQTTSPEQRIVFEFPELLGSRRRDYWLAIIQEVIDAQKIIRKYKLESTCKIEALARSALGIVRLQATREMQLLIASPGALLTFNLAQNMLRGGDHVLEALLSTFENATSEETSQGMKINSTCLVQKSFRDALESFKVWKTVQSQQPLFYAVKHGEPTLLEVAVKEARESSKYLHNAKEKEEEVKFDGIGTNITLLKELLQPVRAVLSWIRTLLSWNKPLHTMIAFILVAILILRQDNCIVVSILQPSRS</sequence>
<comment type="caution">
    <text evidence="2">The sequence shown here is derived from an EMBL/GenBank/DDBJ whole genome shotgun (WGS) entry which is preliminary data.</text>
</comment>
<gene>
    <name evidence="2" type="ORF">GOP47_0022511</name>
</gene>
<dbReference type="OrthoDB" id="1903413at2759"/>
<organism evidence="2 3">
    <name type="scientific">Adiantum capillus-veneris</name>
    <name type="common">Maidenhair fern</name>
    <dbReference type="NCBI Taxonomy" id="13818"/>
    <lineage>
        <taxon>Eukaryota</taxon>
        <taxon>Viridiplantae</taxon>
        <taxon>Streptophyta</taxon>
        <taxon>Embryophyta</taxon>
        <taxon>Tracheophyta</taxon>
        <taxon>Polypodiopsida</taxon>
        <taxon>Polypodiidae</taxon>
        <taxon>Polypodiales</taxon>
        <taxon>Pteridineae</taxon>
        <taxon>Pteridaceae</taxon>
        <taxon>Vittarioideae</taxon>
        <taxon>Adiantum</taxon>
    </lineage>
</organism>
<dbReference type="Pfam" id="PF04842">
    <property type="entry name" value="DUF639"/>
    <property type="match status" value="1"/>
</dbReference>
<evidence type="ECO:0000313" key="3">
    <source>
        <dbReference type="Proteomes" id="UP000886520"/>
    </source>
</evidence>
<name>A0A9D4Z641_ADICA</name>
<reference evidence="2" key="1">
    <citation type="submission" date="2021-01" db="EMBL/GenBank/DDBJ databases">
        <title>Adiantum capillus-veneris genome.</title>
        <authorList>
            <person name="Fang Y."/>
            <person name="Liao Q."/>
        </authorList>
    </citation>
    <scope>NUCLEOTIDE SEQUENCE</scope>
    <source>
        <strain evidence="2">H3</strain>
        <tissue evidence="2">Leaf</tissue>
    </source>
</reference>
<dbReference type="Proteomes" id="UP000886520">
    <property type="component" value="Chromosome 22"/>
</dbReference>
<dbReference type="PANTHER" id="PTHR31860">
    <property type="entry name" value="HEAT-INDUCIBLE TRANSCRIPTION REPRESSOR (DUF639)-RELATED"/>
    <property type="match status" value="1"/>
</dbReference>
<evidence type="ECO:0000313" key="2">
    <source>
        <dbReference type="EMBL" id="KAI5061972.1"/>
    </source>
</evidence>
<dbReference type="InterPro" id="IPR006927">
    <property type="entry name" value="DUF639"/>
</dbReference>
<keyword evidence="3" id="KW-1185">Reference proteome</keyword>
<feature type="compositionally biased region" description="Basic and acidic residues" evidence="1">
    <location>
        <begin position="12"/>
        <end position="25"/>
    </location>
</feature>
<accession>A0A9D4Z641</accession>
<feature type="region of interest" description="Disordered" evidence="1">
    <location>
        <begin position="1"/>
        <end position="25"/>
    </location>
</feature>
<dbReference type="PANTHER" id="PTHR31860:SF6">
    <property type="entry name" value="HEAT-INDUCIBLE TRANSCRIPTION REPRESSOR (DUF639)"/>
    <property type="match status" value="1"/>
</dbReference>
<evidence type="ECO:0000256" key="1">
    <source>
        <dbReference type="SAM" id="MobiDB-lite"/>
    </source>
</evidence>
<dbReference type="AlphaFoldDB" id="A0A9D4Z641"/>
<proteinExistence type="predicted"/>
<protein>
    <submittedName>
        <fullName evidence="2">Uncharacterized protein</fullName>
    </submittedName>
</protein>
<dbReference type="EMBL" id="JABFUD020000022">
    <property type="protein sequence ID" value="KAI5061972.1"/>
    <property type="molecule type" value="Genomic_DNA"/>
</dbReference>